<dbReference type="GO" id="GO:1990195">
    <property type="term" value="C:macrolide transmembrane transporter complex"/>
    <property type="evidence" value="ECO:0007669"/>
    <property type="project" value="InterPro"/>
</dbReference>
<evidence type="ECO:0000259" key="6">
    <source>
        <dbReference type="Pfam" id="PF25973"/>
    </source>
</evidence>
<keyword evidence="4" id="KW-0472">Membrane</keyword>
<dbReference type="InterPro" id="IPR058647">
    <property type="entry name" value="BSH_CzcB-like"/>
</dbReference>
<evidence type="ECO:0000256" key="3">
    <source>
        <dbReference type="SAM" id="MobiDB-lite"/>
    </source>
</evidence>
<keyword evidence="8" id="KW-1185">Reference proteome</keyword>
<comment type="caution">
    <text evidence="7">The sequence shown here is derived from an EMBL/GenBank/DDBJ whole genome shotgun (WGS) entry which is preliminary data.</text>
</comment>
<dbReference type="RefSeq" id="WP_340328416.1">
    <property type="nucleotide sequence ID" value="NZ_JAZHOF010000002.1"/>
</dbReference>
<dbReference type="SUPFAM" id="SSF111369">
    <property type="entry name" value="HlyD-like secretion proteins"/>
    <property type="match status" value="1"/>
</dbReference>
<evidence type="ECO:0000259" key="5">
    <source>
        <dbReference type="Pfam" id="PF25963"/>
    </source>
</evidence>
<gene>
    <name evidence="7" type="ORF">V3328_04250</name>
</gene>
<keyword evidence="2" id="KW-0175">Coiled coil</keyword>
<keyword evidence="4" id="KW-1133">Transmembrane helix</keyword>
<dbReference type="InterPro" id="IPR058634">
    <property type="entry name" value="AaeA-lik-b-barrel"/>
</dbReference>
<feature type="domain" description="CzcB-like barrel-sandwich hybrid" evidence="6">
    <location>
        <begin position="90"/>
        <end position="272"/>
    </location>
</feature>
<feature type="coiled-coil region" evidence="2">
    <location>
        <begin position="129"/>
        <end position="163"/>
    </location>
</feature>
<dbReference type="PANTHER" id="PTHR30386">
    <property type="entry name" value="MEMBRANE FUSION SUBUNIT OF EMRAB-TOLC MULTIDRUG EFFLUX PUMP"/>
    <property type="match status" value="1"/>
</dbReference>
<dbReference type="Pfam" id="PF25973">
    <property type="entry name" value="BSH_CzcB"/>
    <property type="match status" value="1"/>
</dbReference>
<dbReference type="Gene3D" id="2.40.50.100">
    <property type="match status" value="1"/>
</dbReference>
<feature type="region of interest" description="Disordered" evidence="3">
    <location>
        <begin position="17"/>
        <end position="47"/>
    </location>
</feature>
<dbReference type="InterPro" id="IPR030190">
    <property type="entry name" value="MacA_alpha-hairpin_sf"/>
</dbReference>
<evidence type="ECO:0000256" key="4">
    <source>
        <dbReference type="SAM" id="Phobius"/>
    </source>
</evidence>
<dbReference type="GO" id="GO:0019898">
    <property type="term" value="C:extrinsic component of membrane"/>
    <property type="evidence" value="ECO:0007669"/>
    <property type="project" value="InterPro"/>
</dbReference>
<sequence>MAANVLPVRRPAELFDPEKPAIVPTAPGPETEATVPGDPGGRAKKHRRPSLRTTLMIAGILAVAVGSGAFWLRGGRYAATDDAYVQAANAVVTTDVSGLVQSVNVREGQPVRKGDVLFQLELQQFQFALDNATGAMNEVALDVQSLKEDYKVLLANVAAQEAQVALDQVTFERAETLVKDDFVSRANYDQTRYTLELDKEKLESLRNQAQSQLARLDGDPEIAVADHPLYRQAKSAVDEARRELDHASVRAPFDGIVTQVDSLQPGDYLVAQTAALTGAGAMALVATDHVWVDAQMKETDLTYVSPGNPVTVTIDTYPGHQWHGVVESISPATGSEFSVLPAENTSGNWVKVVQRIPVRITIDTPQGTPVLRAGMSANVSIDTGHRRTLRDLY</sequence>
<dbReference type="GO" id="GO:1990961">
    <property type="term" value="P:xenobiotic detoxification by transmembrane export across the plasma membrane"/>
    <property type="evidence" value="ECO:0007669"/>
    <property type="project" value="InterPro"/>
</dbReference>
<evidence type="ECO:0000313" key="7">
    <source>
        <dbReference type="EMBL" id="MEJ8570669.1"/>
    </source>
</evidence>
<reference evidence="7 8" key="1">
    <citation type="submission" date="2024-02" db="EMBL/GenBank/DDBJ databases">
        <title>Genome analysis and characterization of Microbaculum marinisediminis sp. nov., isolated from marine sediment.</title>
        <authorList>
            <person name="Du Z.-J."/>
            <person name="Ye Y.-Q."/>
            <person name="Zhang Z.-R."/>
            <person name="Yuan S.-M."/>
            <person name="Zhang X.-Y."/>
        </authorList>
    </citation>
    <scope>NUCLEOTIDE SEQUENCE [LARGE SCALE GENOMIC DNA]</scope>
    <source>
        <strain evidence="7 8">SDUM1044001</strain>
    </source>
</reference>
<evidence type="ECO:0000256" key="1">
    <source>
        <dbReference type="ARBA" id="ARBA00004196"/>
    </source>
</evidence>
<dbReference type="EMBL" id="JAZHOF010000002">
    <property type="protein sequence ID" value="MEJ8570669.1"/>
    <property type="molecule type" value="Genomic_DNA"/>
</dbReference>
<comment type="subcellular location">
    <subcellularLocation>
        <location evidence="1">Cell envelope</location>
    </subcellularLocation>
</comment>
<dbReference type="PRINTS" id="PR01490">
    <property type="entry name" value="RTXTOXIND"/>
</dbReference>
<evidence type="ECO:0000256" key="2">
    <source>
        <dbReference type="SAM" id="Coils"/>
    </source>
</evidence>
<dbReference type="Gene3D" id="6.10.140.1990">
    <property type="match status" value="1"/>
</dbReference>
<evidence type="ECO:0000313" key="8">
    <source>
        <dbReference type="Proteomes" id="UP001378188"/>
    </source>
</evidence>
<proteinExistence type="predicted"/>
<keyword evidence="4" id="KW-0812">Transmembrane</keyword>
<dbReference type="Proteomes" id="UP001378188">
    <property type="component" value="Unassembled WGS sequence"/>
</dbReference>
<accession>A0AAW9RMP2</accession>
<dbReference type="InterPro" id="IPR050739">
    <property type="entry name" value="MFP"/>
</dbReference>
<dbReference type="PANTHER" id="PTHR30386:SF19">
    <property type="entry name" value="MULTIDRUG EXPORT PROTEIN EMRA-RELATED"/>
    <property type="match status" value="1"/>
</dbReference>
<name>A0AAW9RMP2_9HYPH</name>
<dbReference type="Pfam" id="PF25963">
    <property type="entry name" value="Beta-barrel_AAEA"/>
    <property type="match status" value="1"/>
</dbReference>
<dbReference type="AlphaFoldDB" id="A0AAW9RMP2"/>
<protein>
    <submittedName>
        <fullName evidence="7">HlyD family secretion protein</fullName>
    </submittedName>
</protein>
<feature type="transmembrane region" description="Helical" evidence="4">
    <location>
        <begin position="54"/>
        <end position="72"/>
    </location>
</feature>
<dbReference type="Gene3D" id="2.40.30.170">
    <property type="match status" value="1"/>
</dbReference>
<organism evidence="7 8">
    <name type="scientific">Microbaculum marinum</name>
    <dbReference type="NCBI Taxonomy" id="1764581"/>
    <lineage>
        <taxon>Bacteria</taxon>
        <taxon>Pseudomonadati</taxon>
        <taxon>Pseudomonadota</taxon>
        <taxon>Alphaproteobacteria</taxon>
        <taxon>Hyphomicrobiales</taxon>
        <taxon>Tepidamorphaceae</taxon>
        <taxon>Microbaculum</taxon>
    </lineage>
</organism>
<feature type="coiled-coil region" evidence="2">
    <location>
        <begin position="195"/>
        <end position="250"/>
    </location>
</feature>
<dbReference type="GO" id="GO:0030313">
    <property type="term" value="C:cell envelope"/>
    <property type="evidence" value="ECO:0007669"/>
    <property type="project" value="UniProtKB-SubCell"/>
</dbReference>
<feature type="domain" description="p-hydroxybenzoic acid efflux pump subunit AaeA-like beta-barrel" evidence="5">
    <location>
        <begin position="291"/>
        <end position="381"/>
    </location>
</feature>